<dbReference type="AlphaFoldDB" id="A0A7J6LLN7"/>
<evidence type="ECO:0000313" key="2">
    <source>
        <dbReference type="EMBL" id="KAF4660147.1"/>
    </source>
</evidence>
<feature type="region of interest" description="Disordered" evidence="1">
    <location>
        <begin position="76"/>
        <end position="98"/>
    </location>
</feature>
<protein>
    <recommendedName>
        <fullName evidence="4">Transposase IS30-like HTH domain-containing protein</fullName>
    </recommendedName>
</protein>
<proteinExistence type="predicted"/>
<evidence type="ECO:0000256" key="1">
    <source>
        <dbReference type="SAM" id="MobiDB-lite"/>
    </source>
</evidence>
<accession>A0A7J6LLN7</accession>
<dbReference type="OrthoDB" id="412719at2759"/>
<evidence type="ECO:0000313" key="3">
    <source>
        <dbReference type="Proteomes" id="UP000591131"/>
    </source>
</evidence>
<organism evidence="2 3">
    <name type="scientific">Perkinsus chesapeaki</name>
    <name type="common">Clam parasite</name>
    <name type="synonym">Perkinsus andrewsi</name>
    <dbReference type="NCBI Taxonomy" id="330153"/>
    <lineage>
        <taxon>Eukaryota</taxon>
        <taxon>Sar</taxon>
        <taxon>Alveolata</taxon>
        <taxon>Perkinsozoa</taxon>
        <taxon>Perkinsea</taxon>
        <taxon>Perkinsida</taxon>
        <taxon>Perkinsidae</taxon>
        <taxon>Perkinsus</taxon>
    </lineage>
</organism>
<evidence type="ECO:0008006" key="4">
    <source>
        <dbReference type="Google" id="ProtNLM"/>
    </source>
</evidence>
<reference evidence="2 3" key="1">
    <citation type="submission" date="2020-04" db="EMBL/GenBank/DDBJ databases">
        <title>Perkinsus chesapeaki whole genome sequence.</title>
        <authorList>
            <person name="Bogema D.R."/>
        </authorList>
    </citation>
    <scope>NUCLEOTIDE SEQUENCE [LARGE SCALE GENOMIC DNA]</scope>
    <source>
        <strain evidence="2">ATCC PRA-425</strain>
    </source>
</reference>
<gene>
    <name evidence="2" type="ORF">FOL47_007287</name>
</gene>
<dbReference type="Gene3D" id="1.10.10.60">
    <property type="entry name" value="Homeodomain-like"/>
    <property type="match status" value="1"/>
</dbReference>
<keyword evidence="3" id="KW-1185">Reference proteome</keyword>
<dbReference type="Proteomes" id="UP000591131">
    <property type="component" value="Unassembled WGS sequence"/>
</dbReference>
<sequence length="149" mass="16886">MVRGKLLSGSEQARIVKSLAKGTSVTEIAKEVGRDTRTVKKYVAQPEKKYTRPKGPCKTSVTRREKTLLKRAMAKNPLASSKSTFEGAGVTPKGKTTRNKVLKEIGKVVKPRARPSLSKKHKTARFNWAKVFNRRERTVFSMMWNRNLR</sequence>
<dbReference type="EMBL" id="JAAPAO010000425">
    <property type="protein sequence ID" value="KAF4660147.1"/>
    <property type="molecule type" value="Genomic_DNA"/>
</dbReference>
<comment type="caution">
    <text evidence="2">The sequence shown here is derived from an EMBL/GenBank/DDBJ whole genome shotgun (WGS) entry which is preliminary data.</text>
</comment>
<name>A0A7J6LLN7_PERCH</name>